<dbReference type="InterPro" id="IPR013763">
    <property type="entry name" value="Cyclin-like_dom"/>
</dbReference>
<dbReference type="SUPFAM" id="SSF47954">
    <property type="entry name" value="Cyclin-like"/>
    <property type="match status" value="1"/>
</dbReference>
<dbReference type="PROSITE" id="PS00292">
    <property type="entry name" value="CYCLINS"/>
    <property type="match status" value="1"/>
</dbReference>
<sequence length="153" mass="17759">MSPNIENDEPHEVENHVFRTEKDCEEALSVFIGKEASYAPERGYSELFVNDDLIRSARFNAVNWLIKAHKRMNLSIATLFLAVNYLDRFVSFARCKDWKNWMFDLLSVACLSIASKFNETTAHSLHEFQGQFVDILKQDKQKPVQLKPLFALM</sequence>
<name>A0A9N7RMJ1_STRHE</name>
<keyword evidence="1" id="KW-0132">Cell division</keyword>
<dbReference type="Gene3D" id="1.10.472.10">
    <property type="entry name" value="Cyclin-like"/>
    <property type="match status" value="1"/>
</dbReference>
<dbReference type="InterPro" id="IPR048258">
    <property type="entry name" value="Cyclins_cyclin-box"/>
</dbReference>
<evidence type="ECO:0000313" key="6">
    <source>
        <dbReference type="EMBL" id="CAA0836377.1"/>
    </source>
</evidence>
<reference evidence="6" key="1">
    <citation type="submission" date="2019-12" db="EMBL/GenBank/DDBJ databases">
        <authorList>
            <person name="Scholes J."/>
        </authorList>
    </citation>
    <scope>NUCLEOTIDE SEQUENCE</scope>
</reference>
<dbReference type="InterPro" id="IPR006671">
    <property type="entry name" value="Cyclin_N"/>
</dbReference>
<comment type="similarity">
    <text evidence="4">Belongs to the cyclin family.</text>
</comment>
<dbReference type="OrthoDB" id="62at2759"/>
<dbReference type="AlphaFoldDB" id="A0A9N7RMJ1"/>
<dbReference type="InterPro" id="IPR036915">
    <property type="entry name" value="Cyclin-like_sf"/>
</dbReference>
<organism evidence="6 7">
    <name type="scientific">Striga hermonthica</name>
    <name type="common">Purple witchweed</name>
    <name type="synonym">Buchnera hermonthica</name>
    <dbReference type="NCBI Taxonomy" id="68872"/>
    <lineage>
        <taxon>Eukaryota</taxon>
        <taxon>Viridiplantae</taxon>
        <taxon>Streptophyta</taxon>
        <taxon>Embryophyta</taxon>
        <taxon>Tracheophyta</taxon>
        <taxon>Spermatophyta</taxon>
        <taxon>Magnoliopsida</taxon>
        <taxon>eudicotyledons</taxon>
        <taxon>Gunneridae</taxon>
        <taxon>Pentapetalae</taxon>
        <taxon>asterids</taxon>
        <taxon>lamiids</taxon>
        <taxon>Lamiales</taxon>
        <taxon>Orobanchaceae</taxon>
        <taxon>Buchnereae</taxon>
        <taxon>Striga</taxon>
    </lineage>
</organism>
<proteinExistence type="inferred from homology"/>
<dbReference type="Proteomes" id="UP001153555">
    <property type="component" value="Unassembled WGS sequence"/>
</dbReference>
<comment type="caution">
    <text evidence="6">The sequence shown here is derived from an EMBL/GenBank/DDBJ whole genome shotgun (WGS) entry which is preliminary data.</text>
</comment>
<gene>
    <name evidence="6" type="ORF">SHERM_03473</name>
</gene>
<dbReference type="Pfam" id="PF00134">
    <property type="entry name" value="Cyclin_N"/>
    <property type="match status" value="1"/>
</dbReference>
<protein>
    <submittedName>
        <fullName evidence="6">Cyclin-D7-1</fullName>
    </submittedName>
</protein>
<keyword evidence="7" id="KW-1185">Reference proteome</keyword>
<dbReference type="EMBL" id="CACSLK010030184">
    <property type="protein sequence ID" value="CAA0836377.1"/>
    <property type="molecule type" value="Genomic_DNA"/>
</dbReference>
<keyword evidence="3" id="KW-0131">Cell cycle</keyword>
<dbReference type="GO" id="GO:0051301">
    <property type="term" value="P:cell division"/>
    <property type="evidence" value="ECO:0007669"/>
    <property type="project" value="UniProtKB-KW"/>
</dbReference>
<evidence type="ECO:0000256" key="2">
    <source>
        <dbReference type="ARBA" id="ARBA00023127"/>
    </source>
</evidence>
<feature type="domain" description="Cyclin-like" evidence="5">
    <location>
        <begin position="63"/>
        <end position="141"/>
    </location>
</feature>
<accession>A0A9N7RMJ1</accession>
<dbReference type="InterPro" id="IPR039361">
    <property type="entry name" value="Cyclin"/>
</dbReference>
<evidence type="ECO:0000256" key="3">
    <source>
        <dbReference type="ARBA" id="ARBA00023306"/>
    </source>
</evidence>
<evidence type="ECO:0000256" key="4">
    <source>
        <dbReference type="RuleBase" id="RU000383"/>
    </source>
</evidence>
<keyword evidence="2 4" id="KW-0195">Cyclin</keyword>
<dbReference type="PANTHER" id="PTHR10177">
    <property type="entry name" value="CYCLINS"/>
    <property type="match status" value="1"/>
</dbReference>
<dbReference type="SMART" id="SM00385">
    <property type="entry name" value="CYCLIN"/>
    <property type="match status" value="1"/>
</dbReference>
<evidence type="ECO:0000259" key="5">
    <source>
        <dbReference type="SMART" id="SM00385"/>
    </source>
</evidence>
<evidence type="ECO:0000313" key="7">
    <source>
        <dbReference type="Proteomes" id="UP001153555"/>
    </source>
</evidence>
<evidence type="ECO:0000256" key="1">
    <source>
        <dbReference type="ARBA" id="ARBA00022618"/>
    </source>
</evidence>